<evidence type="ECO:0000313" key="2">
    <source>
        <dbReference type="Proteomes" id="UP000712600"/>
    </source>
</evidence>
<proteinExistence type="predicted"/>
<gene>
    <name evidence="1" type="ORF">F2Q69_00029850</name>
</gene>
<dbReference type="EMBL" id="QGKX02000088">
    <property type="protein sequence ID" value="KAF3586140.1"/>
    <property type="molecule type" value="Genomic_DNA"/>
</dbReference>
<evidence type="ECO:0000313" key="1">
    <source>
        <dbReference type="EMBL" id="KAF3586140.1"/>
    </source>
</evidence>
<comment type="caution">
    <text evidence="1">The sequence shown here is derived from an EMBL/GenBank/DDBJ whole genome shotgun (WGS) entry which is preliminary data.</text>
</comment>
<sequence>MLRSSSGFDVVDLCRRLLPVATRSMTFPGSGLILTNLTGGPRLKPRHQIFMSQGIRRQADENLGLFRG</sequence>
<dbReference type="AlphaFoldDB" id="A0A8S9RZA4"/>
<dbReference type="Proteomes" id="UP000712600">
    <property type="component" value="Unassembled WGS sequence"/>
</dbReference>
<organism evidence="1 2">
    <name type="scientific">Brassica cretica</name>
    <name type="common">Mustard</name>
    <dbReference type="NCBI Taxonomy" id="69181"/>
    <lineage>
        <taxon>Eukaryota</taxon>
        <taxon>Viridiplantae</taxon>
        <taxon>Streptophyta</taxon>
        <taxon>Embryophyta</taxon>
        <taxon>Tracheophyta</taxon>
        <taxon>Spermatophyta</taxon>
        <taxon>Magnoliopsida</taxon>
        <taxon>eudicotyledons</taxon>
        <taxon>Gunneridae</taxon>
        <taxon>Pentapetalae</taxon>
        <taxon>rosids</taxon>
        <taxon>malvids</taxon>
        <taxon>Brassicales</taxon>
        <taxon>Brassicaceae</taxon>
        <taxon>Brassiceae</taxon>
        <taxon>Brassica</taxon>
    </lineage>
</organism>
<protein>
    <submittedName>
        <fullName evidence="1">Uncharacterized protein</fullName>
    </submittedName>
</protein>
<reference evidence="1" key="1">
    <citation type="submission" date="2019-12" db="EMBL/GenBank/DDBJ databases">
        <title>Genome sequencing and annotation of Brassica cretica.</title>
        <authorList>
            <person name="Studholme D.J."/>
            <person name="Sarris P."/>
        </authorList>
    </citation>
    <scope>NUCLEOTIDE SEQUENCE</scope>
    <source>
        <strain evidence="1">PFS-109/04</strain>
        <tissue evidence="1">Leaf</tissue>
    </source>
</reference>
<accession>A0A8S9RZA4</accession>
<name>A0A8S9RZA4_BRACR</name>